<sequence length="179" mass="19912">MKKRISLNLRYKFGKVNDESRYTIFAKLMGNCYYENDDYNTAEHCERVMHNAIATLCTYLTNTEFCKNKSKELLGLTKKTLPTTTTTTTTPKPTTTTERVTTPVPFPVGTLIEGFLLGALFGAVVVLLICCLCRKNKSSDEVVDPETGGKKQKKKKNKKDTTGTTNGSTGTTEMLIKSM</sequence>
<evidence type="ECO:0000256" key="1">
    <source>
        <dbReference type="SAM" id="MobiDB-lite"/>
    </source>
</evidence>
<dbReference type="HOGENOM" id="CLU_1361484_0_0_1"/>
<gene>
    <name evidence="3" type="ORF">CAEBREN_12104</name>
</gene>
<accession>G0NH65</accession>
<dbReference type="InParanoid" id="G0NH65"/>
<keyword evidence="2" id="KW-1133">Transmembrane helix</keyword>
<feature type="region of interest" description="Disordered" evidence="1">
    <location>
        <begin position="82"/>
        <end position="101"/>
    </location>
</feature>
<organism evidence="4">
    <name type="scientific">Caenorhabditis brenneri</name>
    <name type="common">Nematode worm</name>
    <dbReference type="NCBI Taxonomy" id="135651"/>
    <lineage>
        <taxon>Eukaryota</taxon>
        <taxon>Metazoa</taxon>
        <taxon>Ecdysozoa</taxon>
        <taxon>Nematoda</taxon>
        <taxon>Chromadorea</taxon>
        <taxon>Rhabditida</taxon>
        <taxon>Rhabditina</taxon>
        <taxon>Rhabditomorpha</taxon>
        <taxon>Rhabditoidea</taxon>
        <taxon>Rhabditidae</taxon>
        <taxon>Peloderinae</taxon>
        <taxon>Caenorhabditis</taxon>
    </lineage>
</organism>
<dbReference type="EMBL" id="GL379884">
    <property type="protein sequence ID" value="EGT60386.1"/>
    <property type="molecule type" value="Genomic_DNA"/>
</dbReference>
<dbReference type="AlphaFoldDB" id="G0NH65"/>
<evidence type="ECO:0000256" key="2">
    <source>
        <dbReference type="SAM" id="Phobius"/>
    </source>
</evidence>
<feature type="region of interest" description="Disordered" evidence="1">
    <location>
        <begin position="139"/>
        <end position="179"/>
    </location>
</feature>
<evidence type="ECO:0000313" key="4">
    <source>
        <dbReference type="Proteomes" id="UP000008068"/>
    </source>
</evidence>
<keyword evidence="2" id="KW-0812">Transmembrane</keyword>
<dbReference type="Proteomes" id="UP000008068">
    <property type="component" value="Unassembled WGS sequence"/>
</dbReference>
<feature type="transmembrane region" description="Helical" evidence="2">
    <location>
        <begin position="108"/>
        <end position="129"/>
    </location>
</feature>
<feature type="compositionally biased region" description="Low complexity" evidence="1">
    <location>
        <begin position="162"/>
        <end position="172"/>
    </location>
</feature>
<protein>
    <submittedName>
        <fullName evidence="3">Uncharacterized protein</fullName>
    </submittedName>
</protein>
<keyword evidence="4" id="KW-1185">Reference proteome</keyword>
<name>G0NH65_CAEBE</name>
<proteinExistence type="predicted"/>
<evidence type="ECO:0000313" key="3">
    <source>
        <dbReference type="EMBL" id="EGT60386.1"/>
    </source>
</evidence>
<keyword evidence="2" id="KW-0472">Membrane</keyword>
<reference evidence="4" key="1">
    <citation type="submission" date="2011-07" db="EMBL/GenBank/DDBJ databases">
        <authorList>
            <consortium name="Caenorhabditis brenneri Sequencing and Analysis Consortium"/>
            <person name="Wilson R.K."/>
        </authorList>
    </citation>
    <scope>NUCLEOTIDE SEQUENCE [LARGE SCALE GENOMIC DNA]</scope>
    <source>
        <strain evidence="4">PB2801</strain>
    </source>
</reference>